<organism evidence="8 9">
    <name type="scientific">Penicillium coprophilum</name>
    <dbReference type="NCBI Taxonomy" id="36646"/>
    <lineage>
        <taxon>Eukaryota</taxon>
        <taxon>Fungi</taxon>
        <taxon>Dikarya</taxon>
        <taxon>Ascomycota</taxon>
        <taxon>Pezizomycotina</taxon>
        <taxon>Eurotiomycetes</taxon>
        <taxon>Eurotiomycetidae</taxon>
        <taxon>Eurotiales</taxon>
        <taxon>Aspergillaceae</taxon>
        <taxon>Penicillium</taxon>
    </lineage>
</organism>
<protein>
    <recommendedName>
        <fullName evidence="7">Zn(2)-C6 fungal-type domain-containing protein</fullName>
    </recommendedName>
</protein>
<gene>
    <name evidence="8" type="ORF">PENCOP_c002G07116</name>
</gene>
<dbReference type="CDD" id="cd12148">
    <property type="entry name" value="fungal_TF_MHR"/>
    <property type="match status" value="1"/>
</dbReference>
<dbReference type="Pfam" id="PF00172">
    <property type="entry name" value="Zn_clus"/>
    <property type="match status" value="1"/>
</dbReference>
<keyword evidence="5" id="KW-0804">Transcription</keyword>
<evidence type="ECO:0000256" key="2">
    <source>
        <dbReference type="ARBA" id="ARBA00022723"/>
    </source>
</evidence>
<keyword evidence="2" id="KW-0479">Metal-binding</keyword>
<sequence length="603" mass="66876">MRSPIPRSRNVCYAGYRAEIAAAPLATDNLKTFGLCLLNVSFLYLSKMNDTSSKAHQTCGPCKKHKRKCDKNLPECSLCVRTGRTCDYDHSPKPPPTADEFVALQSRIAELEDRLSSVSQIAVSPSLASNSHNSTWTNQIQRDNRFPSALFLDVDCYQWAGMRRSRPTLNIPLEVLAILNEGSGILGSSTTYFETIHCWMPMISRKRIDLGIPFQDGGPDLAMLFLAMKLATTHPSSSIEPASSNSLYVTTKAFLATLEANSVVSLRCLQAMVLVALYEYSHSIYPAAWMTVGACSRYADMLELTPAGKTSRTMSPYTTWTEVEERRRVWWAIFILDRIISLGSRRRFSVPEPADSDTLPVNDSAWNSGDATRALNSAVSTPYSVAQSPFASLCQSALCISRAAECRLSSSHALETITAITENLCSLSAVLDESLSLYHQPDEILDFLAPRCLTWSALFMHLDNFCCPEKLRDEPGYNLAGDAKTSEEQFLQVQATVIVKSVSDQVHNAALSIIGFLQASPQYGTHLGKVSPFALDAFYCAMATFHWVLQESGDEAIRSSLGDIKECMRRMGDRWQLSLEYLSLEEVYSRTTVDYGFMGDQTP</sequence>
<dbReference type="CDD" id="cd00067">
    <property type="entry name" value="GAL4"/>
    <property type="match status" value="1"/>
</dbReference>
<evidence type="ECO:0000313" key="9">
    <source>
        <dbReference type="Proteomes" id="UP000191500"/>
    </source>
</evidence>
<dbReference type="PANTHER" id="PTHR47338:SF20">
    <property type="entry name" value="ZN(II)2CYS6 TRANSCRIPTION FACTOR (EUROFUNG)"/>
    <property type="match status" value="1"/>
</dbReference>
<keyword evidence="6" id="KW-0539">Nucleus</keyword>
<dbReference type="InterPro" id="IPR007219">
    <property type="entry name" value="XnlR_reg_dom"/>
</dbReference>
<dbReference type="GO" id="GO:0005634">
    <property type="term" value="C:nucleus"/>
    <property type="evidence" value="ECO:0007669"/>
    <property type="project" value="UniProtKB-SubCell"/>
</dbReference>
<dbReference type="InterPro" id="IPR001138">
    <property type="entry name" value="Zn2Cys6_DnaBD"/>
</dbReference>
<dbReference type="Proteomes" id="UP000191500">
    <property type="component" value="Unassembled WGS sequence"/>
</dbReference>
<dbReference type="SMART" id="SM00906">
    <property type="entry name" value="Fungal_trans"/>
    <property type="match status" value="1"/>
</dbReference>
<dbReference type="InterPro" id="IPR036864">
    <property type="entry name" value="Zn2-C6_fun-type_DNA-bd_sf"/>
</dbReference>
<dbReference type="STRING" id="36646.A0A1V6V112"/>
<evidence type="ECO:0000256" key="5">
    <source>
        <dbReference type="ARBA" id="ARBA00023163"/>
    </source>
</evidence>
<feature type="domain" description="Zn(2)-C6 fungal-type" evidence="7">
    <location>
        <begin position="58"/>
        <end position="88"/>
    </location>
</feature>
<comment type="subcellular location">
    <subcellularLocation>
        <location evidence="1">Nucleus</location>
    </subcellularLocation>
</comment>
<dbReference type="Gene3D" id="4.10.240.10">
    <property type="entry name" value="Zn(2)-C6 fungal-type DNA-binding domain"/>
    <property type="match status" value="1"/>
</dbReference>
<dbReference type="PROSITE" id="PS00463">
    <property type="entry name" value="ZN2_CY6_FUNGAL_1"/>
    <property type="match status" value="1"/>
</dbReference>
<evidence type="ECO:0000256" key="4">
    <source>
        <dbReference type="ARBA" id="ARBA00023125"/>
    </source>
</evidence>
<evidence type="ECO:0000313" key="8">
    <source>
        <dbReference type="EMBL" id="OQE44364.1"/>
    </source>
</evidence>
<evidence type="ECO:0000256" key="1">
    <source>
        <dbReference type="ARBA" id="ARBA00004123"/>
    </source>
</evidence>
<accession>A0A1V6V112</accession>
<dbReference type="GO" id="GO:0000981">
    <property type="term" value="F:DNA-binding transcription factor activity, RNA polymerase II-specific"/>
    <property type="evidence" value="ECO:0007669"/>
    <property type="project" value="InterPro"/>
</dbReference>
<dbReference type="PROSITE" id="PS50048">
    <property type="entry name" value="ZN2_CY6_FUNGAL_2"/>
    <property type="match status" value="1"/>
</dbReference>
<dbReference type="GO" id="GO:0006351">
    <property type="term" value="P:DNA-templated transcription"/>
    <property type="evidence" value="ECO:0007669"/>
    <property type="project" value="InterPro"/>
</dbReference>
<reference evidence="9" key="1">
    <citation type="journal article" date="2017" name="Nat. Microbiol.">
        <title>Global analysis of biosynthetic gene clusters reveals vast potential of secondary metabolite production in Penicillium species.</title>
        <authorList>
            <person name="Nielsen J.C."/>
            <person name="Grijseels S."/>
            <person name="Prigent S."/>
            <person name="Ji B."/>
            <person name="Dainat J."/>
            <person name="Nielsen K.F."/>
            <person name="Frisvad J.C."/>
            <person name="Workman M."/>
            <person name="Nielsen J."/>
        </authorList>
    </citation>
    <scope>NUCLEOTIDE SEQUENCE [LARGE SCALE GENOMIC DNA]</scope>
    <source>
        <strain evidence="9">IBT 31321</strain>
    </source>
</reference>
<name>A0A1V6V112_9EURO</name>
<dbReference type="EMBL" id="MDDG01000002">
    <property type="protein sequence ID" value="OQE44364.1"/>
    <property type="molecule type" value="Genomic_DNA"/>
</dbReference>
<dbReference type="Pfam" id="PF04082">
    <property type="entry name" value="Fungal_trans"/>
    <property type="match status" value="1"/>
</dbReference>
<evidence type="ECO:0000259" key="7">
    <source>
        <dbReference type="PROSITE" id="PS50048"/>
    </source>
</evidence>
<evidence type="ECO:0000256" key="6">
    <source>
        <dbReference type="ARBA" id="ARBA00023242"/>
    </source>
</evidence>
<dbReference type="GO" id="GO:0008270">
    <property type="term" value="F:zinc ion binding"/>
    <property type="evidence" value="ECO:0007669"/>
    <property type="project" value="InterPro"/>
</dbReference>
<dbReference type="InterPro" id="IPR050815">
    <property type="entry name" value="TF_fung"/>
</dbReference>
<evidence type="ECO:0000256" key="3">
    <source>
        <dbReference type="ARBA" id="ARBA00023015"/>
    </source>
</evidence>
<dbReference type="SMART" id="SM00066">
    <property type="entry name" value="GAL4"/>
    <property type="match status" value="1"/>
</dbReference>
<dbReference type="AlphaFoldDB" id="A0A1V6V112"/>
<dbReference type="SUPFAM" id="SSF57701">
    <property type="entry name" value="Zn2/Cys6 DNA-binding domain"/>
    <property type="match status" value="1"/>
</dbReference>
<keyword evidence="4" id="KW-0238">DNA-binding</keyword>
<keyword evidence="9" id="KW-1185">Reference proteome</keyword>
<comment type="caution">
    <text evidence="8">The sequence shown here is derived from an EMBL/GenBank/DDBJ whole genome shotgun (WGS) entry which is preliminary data.</text>
</comment>
<proteinExistence type="predicted"/>
<keyword evidence="3" id="KW-0805">Transcription regulation</keyword>
<dbReference type="GO" id="GO:0003677">
    <property type="term" value="F:DNA binding"/>
    <property type="evidence" value="ECO:0007669"/>
    <property type="project" value="UniProtKB-KW"/>
</dbReference>
<dbReference type="PANTHER" id="PTHR47338">
    <property type="entry name" value="ZN(II)2CYS6 TRANSCRIPTION FACTOR (EUROFUNG)-RELATED"/>
    <property type="match status" value="1"/>
</dbReference>